<proteinExistence type="inferred from homology"/>
<comment type="similarity">
    <text evidence="1">Belongs to the peptidase C40 family.</text>
</comment>
<evidence type="ECO:0000256" key="2">
    <source>
        <dbReference type="ARBA" id="ARBA00022670"/>
    </source>
</evidence>
<dbReference type="PROSITE" id="PS51935">
    <property type="entry name" value="NLPC_P60"/>
    <property type="match status" value="1"/>
</dbReference>
<keyword evidence="3" id="KW-0378">Hydrolase</keyword>
<dbReference type="SUPFAM" id="SSF54001">
    <property type="entry name" value="Cysteine proteinases"/>
    <property type="match status" value="1"/>
</dbReference>
<dbReference type="Proteomes" id="UP000752012">
    <property type="component" value="Unassembled WGS sequence"/>
</dbReference>
<reference evidence="6 7" key="1">
    <citation type="submission" date="2020-03" db="EMBL/GenBank/DDBJ databases">
        <title>Assessment of the enzymatic potential of alkaline-tolerant lipase obtained from Bacillus luteus H11 (technogenic soil) for the bioremediation of saline soils contaminated with petroleum substances.</title>
        <authorList>
            <person name="Kalwasinska A."/>
        </authorList>
    </citation>
    <scope>NUCLEOTIDE SEQUENCE [LARGE SCALE GENOMIC DNA]</scope>
    <source>
        <strain evidence="6 7">H11</strain>
    </source>
</reference>
<keyword evidence="2" id="KW-0645">Protease</keyword>
<accession>A0A969TW38</accession>
<dbReference type="RefSeq" id="WP_168008370.1">
    <property type="nucleotide sequence ID" value="NZ_JAATHJ010000027.1"/>
</dbReference>
<name>A0A969TW38_9BACI</name>
<dbReference type="InterPro" id="IPR038765">
    <property type="entry name" value="Papain-like_cys_pep_sf"/>
</dbReference>
<dbReference type="PANTHER" id="PTHR47053:SF3">
    <property type="entry name" value="GAMMA-D-GLUTAMYL-L-LYSINE DIPEPTIDYL-PEPTIDASE"/>
    <property type="match status" value="1"/>
</dbReference>
<dbReference type="Pfam" id="PF00877">
    <property type="entry name" value="NLPC_P60"/>
    <property type="match status" value="1"/>
</dbReference>
<dbReference type="PANTHER" id="PTHR47053">
    <property type="entry name" value="MUREIN DD-ENDOPEPTIDASE MEPH-RELATED"/>
    <property type="match status" value="1"/>
</dbReference>
<dbReference type="GO" id="GO:0006508">
    <property type="term" value="P:proteolysis"/>
    <property type="evidence" value="ECO:0007669"/>
    <property type="project" value="UniProtKB-KW"/>
</dbReference>
<evidence type="ECO:0000259" key="5">
    <source>
        <dbReference type="PROSITE" id="PS51935"/>
    </source>
</evidence>
<evidence type="ECO:0000256" key="4">
    <source>
        <dbReference type="ARBA" id="ARBA00022807"/>
    </source>
</evidence>
<evidence type="ECO:0000256" key="1">
    <source>
        <dbReference type="ARBA" id="ARBA00007074"/>
    </source>
</evidence>
<evidence type="ECO:0000313" key="6">
    <source>
        <dbReference type="EMBL" id="NJP38661.1"/>
    </source>
</evidence>
<dbReference type="Gene3D" id="3.90.1720.10">
    <property type="entry name" value="endopeptidase domain like (from Nostoc punctiforme)"/>
    <property type="match status" value="1"/>
</dbReference>
<sequence>MTYRVIVPVATVWTSPDKPRIEDEEALQEPMDVRSWLNGLSTKEAREQLTKDNIIQTQVLYNDTVEVEEIKGEWAKVYVPHQSSRKAEQGYPGWMPLRQLQQAENDGARDTAVSTATAWLYKDGEAFMEVSWQTRFHQTGTSGSAILVDTPHGKLELPAKSAGPAESEGNGEEIVRSGLPFLELPYLWGGMSGFGFDCSGLVYTVLRAWGIEVSRDASDQEKEGEPVAFQDKQPGDLLFFAKDGGTGNVYHVGFYYGGNQMLHAPSAGNGIELVDLERARHMKDYCSIKRVIT</sequence>
<dbReference type="EMBL" id="JAATHJ010000027">
    <property type="protein sequence ID" value="NJP38661.1"/>
    <property type="molecule type" value="Genomic_DNA"/>
</dbReference>
<feature type="domain" description="NlpC/P60" evidence="5">
    <location>
        <begin position="168"/>
        <end position="292"/>
    </location>
</feature>
<dbReference type="InterPro" id="IPR057812">
    <property type="entry name" value="SH3_YKFC_2nd"/>
</dbReference>
<organism evidence="6 7">
    <name type="scientific">Alkalicoccus luteus</name>
    <dbReference type="NCBI Taxonomy" id="1237094"/>
    <lineage>
        <taxon>Bacteria</taxon>
        <taxon>Bacillati</taxon>
        <taxon>Bacillota</taxon>
        <taxon>Bacilli</taxon>
        <taxon>Bacillales</taxon>
        <taxon>Bacillaceae</taxon>
        <taxon>Alkalicoccus</taxon>
    </lineage>
</organism>
<keyword evidence="4" id="KW-0788">Thiol protease</keyword>
<keyword evidence="7" id="KW-1185">Reference proteome</keyword>
<protein>
    <submittedName>
        <fullName evidence="6">C40 family peptidase</fullName>
    </submittedName>
</protein>
<comment type="caution">
    <text evidence="6">The sequence shown here is derived from an EMBL/GenBank/DDBJ whole genome shotgun (WGS) entry which is preliminary data.</text>
</comment>
<dbReference type="GO" id="GO:0008234">
    <property type="term" value="F:cysteine-type peptidase activity"/>
    <property type="evidence" value="ECO:0007669"/>
    <property type="project" value="UniProtKB-KW"/>
</dbReference>
<gene>
    <name evidence="6" type="ORF">HCN83_13865</name>
</gene>
<dbReference type="Gene3D" id="2.30.30.40">
    <property type="entry name" value="SH3 Domains"/>
    <property type="match status" value="1"/>
</dbReference>
<dbReference type="InterPro" id="IPR000064">
    <property type="entry name" value="NLP_P60_dom"/>
</dbReference>
<evidence type="ECO:0000313" key="7">
    <source>
        <dbReference type="Proteomes" id="UP000752012"/>
    </source>
</evidence>
<dbReference type="InterPro" id="IPR051202">
    <property type="entry name" value="Peptidase_C40"/>
</dbReference>
<evidence type="ECO:0000256" key="3">
    <source>
        <dbReference type="ARBA" id="ARBA00022801"/>
    </source>
</evidence>
<dbReference type="Pfam" id="PF23795">
    <property type="entry name" value="SH3_YKFC_2nd"/>
    <property type="match status" value="1"/>
</dbReference>
<dbReference type="AlphaFoldDB" id="A0A969TW38"/>